<proteinExistence type="predicted"/>
<dbReference type="Proteomes" id="UP000790709">
    <property type="component" value="Unassembled WGS sequence"/>
</dbReference>
<evidence type="ECO:0000313" key="1">
    <source>
        <dbReference type="EMBL" id="KAH7926509.1"/>
    </source>
</evidence>
<comment type="caution">
    <text evidence="1">The sequence shown here is derived from an EMBL/GenBank/DDBJ whole genome shotgun (WGS) entry which is preliminary data.</text>
</comment>
<organism evidence="1 2">
    <name type="scientific">Leucogyrophana mollusca</name>
    <dbReference type="NCBI Taxonomy" id="85980"/>
    <lineage>
        <taxon>Eukaryota</taxon>
        <taxon>Fungi</taxon>
        <taxon>Dikarya</taxon>
        <taxon>Basidiomycota</taxon>
        <taxon>Agaricomycotina</taxon>
        <taxon>Agaricomycetes</taxon>
        <taxon>Agaricomycetidae</taxon>
        <taxon>Boletales</taxon>
        <taxon>Boletales incertae sedis</taxon>
        <taxon>Leucogyrophana</taxon>
    </lineage>
</organism>
<reference evidence="1" key="1">
    <citation type="journal article" date="2021" name="New Phytol.">
        <title>Evolutionary innovations through gain and loss of genes in the ectomycorrhizal Boletales.</title>
        <authorList>
            <person name="Wu G."/>
            <person name="Miyauchi S."/>
            <person name="Morin E."/>
            <person name="Kuo A."/>
            <person name="Drula E."/>
            <person name="Varga T."/>
            <person name="Kohler A."/>
            <person name="Feng B."/>
            <person name="Cao Y."/>
            <person name="Lipzen A."/>
            <person name="Daum C."/>
            <person name="Hundley H."/>
            <person name="Pangilinan J."/>
            <person name="Johnson J."/>
            <person name="Barry K."/>
            <person name="LaButti K."/>
            <person name="Ng V."/>
            <person name="Ahrendt S."/>
            <person name="Min B."/>
            <person name="Choi I.G."/>
            <person name="Park H."/>
            <person name="Plett J.M."/>
            <person name="Magnuson J."/>
            <person name="Spatafora J.W."/>
            <person name="Nagy L.G."/>
            <person name="Henrissat B."/>
            <person name="Grigoriev I.V."/>
            <person name="Yang Z.L."/>
            <person name="Xu J."/>
            <person name="Martin F.M."/>
        </authorList>
    </citation>
    <scope>NUCLEOTIDE SEQUENCE</scope>
    <source>
        <strain evidence="1">KUC20120723A-06</strain>
    </source>
</reference>
<sequence>MQRSNLAVLTQSHKAIAAKKRAKRDQIKEVIFDEDARREFLTGFHKRKVAKQEAAKKKAQLREKEERLETRREHRRMLAERAAQNAAEVEKAYGAIIEDEDEGAEWTGISDKGKDKEVEAAFEDEEQLATVTVVEDFDPSVLIHGPVKTHSSPPLALDSDTPSPQAATKVKGKEKAKNDPVRLKSKAKKNEKAKKLKYQTKAARLADRSKQRARRTEKAERAGGKASRKGKRR</sequence>
<protein>
    <submittedName>
        <fullName evidence="1">Uncharacterized protein</fullName>
    </submittedName>
</protein>
<evidence type="ECO:0000313" key="2">
    <source>
        <dbReference type="Proteomes" id="UP000790709"/>
    </source>
</evidence>
<name>A0ACB8BMH4_9AGAM</name>
<dbReference type="EMBL" id="MU266381">
    <property type="protein sequence ID" value="KAH7926509.1"/>
    <property type="molecule type" value="Genomic_DNA"/>
</dbReference>
<keyword evidence="2" id="KW-1185">Reference proteome</keyword>
<accession>A0ACB8BMH4</accession>
<gene>
    <name evidence="1" type="ORF">BV22DRAFT_1062709</name>
</gene>